<dbReference type="InterPro" id="IPR025159">
    <property type="entry name" value="AbiEi_N"/>
</dbReference>
<dbReference type="EMBL" id="JBHSBH010000012">
    <property type="protein sequence ID" value="MFC3997846.1"/>
    <property type="molecule type" value="Genomic_DNA"/>
</dbReference>
<dbReference type="Pfam" id="PF13338">
    <property type="entry name" value="AbiEi_4"/>
    <property type="match status" value="1"/>
</dbReference>
<dbReference type="Proteomes" id="UP001595847">
    <property type="component" value="Unassembled WGS sequence"/>
</dbReference>
<gene>
    <name evidence="2" type="ORF">ACFOVU_18065</name>
</gene>
<protein>
    <submittedName>
        <fullName evidence="2">Type IV toxin-antitoxin system AbiEi family antitoxin domain-containing protein</fullName>
    </submittedName>
</protein>
<proteinExistence type="predicted"/>
<organism evidence="2 3">
    <name type="scientific">Nocardiopsis sediminis</name>
    <dbReference type="NCBI Taxonomy" id="1778267"/>
    <lineage>
        <taxon>Bacteria</taxon>
        <taxon>Bacillati</taxon>
        <taxon>Actinomycetota</taxon>
        <taxon>Actinomycetes</taxon>
        <taxon>Streptosporangiales</taxon>
        <taxon>Nocardiopsidaceae</taxon>
        <taxon>Nocardiopsis</taxon>
    </lineage>
</organism>
<feature type="domain" description="AbiEi antitoxin N-terminal" evidence="1">
    <location>
        <begin position="10"/>
        <end position="46"/>
    </location>
</feature>
<sequence>MNWESSFYELTAIASRQLGLVTAAQAERAGVPAEALGRFSEAGLLLELDTAVFQLSGSLADPIAAYPYAAWLAIAPERYAWERPSAAHEDAVLSHHSAARLLRLGAPSQAGMVFTSAEQLAAPPGATVRTAPLAPHEVTRELGVAVTTAHRTIVDLVRSGTGHDEIGGVLWAALRRDLVDIRALHADLAPLAGRYGFPADGAAFADHFLADAAPVAPPPALSPRNVRGLAELRCPARVSEVEGLLRELAAGRAAGTGAAVLTEDPEFTRGIAAEITGRSDTRG</sequence>
<name>A0ABV8FTD6_9ACTN</name>
<comment type="caution">
    <text evidence="2">The sequence shown here is derived from an EMBL/GenBank/DDBJ whole genome shotgun (WGS) entry which is preliminary data.</text>
</comment>
<dbReference type="RefSeq" id="WP_378535175.1">
    <property type="nucleotide sequence ID" value="NZ_JBHSBH010000012.1"/>
</dbReference>
<reference evidence="3" key="1">
    <citation type="journal article" date="2019" name="Int. J. Syst. Evol. Microbiol.">
        <title>The Global Catalogue of Microorganisms (GCM) 10K type strain sequencing project: providing services to taxonomists for standard genome sequencing and annotation.</title>
        <authorList>
            <consortium name="The Broad Institute Genomics Platform"/>
            <consortium name="The Broad Institute Genome Sequencing Center for Infectious Disease"/>
            <person name="Wu L."/>
            <person name="Ma J."/>
        </authorList>
    </citation>
    <scope>NUCLEOTIDE SEQUENCE [LARGE SCALE GENOMIC DNA]</scope>
    <source>
        <strain evidence="3">TBRC 1826</strain>
    </source>
</reference>
<evidence type="ECO:0000313" key="3">
    <source>
        <dbReference type="Proteomes" id="UP001595847"/>
    </source>
</evidence>
<accession>A0ABV8FTD6</accession>
<evidence type="ECO:0000259" key="1">
    <source>
        <dbReference type="Pfam" id="PF13338"/>
    </source>
</evidence>
<keyword evidence="3" id="KW-1185">Reference proteome</keyword>
<evidence type="ECO:0000313" key="2">
    <source>
        <dbReference type="EMBL" id="MFC3997846.1"/>
    </source>
</evidence>